<reference evidence="1 2" key="1">
    <citation type="submission" date="2024-11" db="EMBL/GenBank/DDBJ databases">
        <title>Adaptive evolution of stress response genes in parasites aligns with host niche diversity.</title>
        <authorList>
            <person name="Hahn C."/>
            <person name="Resl P."/>
        </authorList>
    </citation>
    <scope>NUCLEOTIDE SEQUENCE [LARGE SCALE GENOMIC DNA]</scope>
    <source>
        <strain evidence="1">EGGRZ-B1_66</strain>
        <tissue evidence="1">Body</tissue>
    </source>
</reference>
<dbReference type="EMBL" id="JBJKFK010006681">
    <property type="protein sequence ID" value="KAL3307710.1"/>
    <property type="molecule type" value="Genomic_DNA"/>
</dbReference>
<proteinExistence type="predicted"/>
<comment type="caution">
    <text evidence="1">The sequence shown here is derived from an EMBL/GenBank/DDBJ whole genome shotgun (WGS) entry which is preliminary data.</text>
</comment>
<organism evidence="1 2">
    <name type="scientific">Cichlidogyrus casuarinus</name>
    <dbReference type="NCBI Taxonomy" id="1844966"/>
    <lineage>
        <taxon>Eukaryota</taxon>
        <taxon>Metazoa</taxon>
        <taxon>Spiralia</taxon>
        <taxon>Lophotrochozoa</taxon>
        <taxon>Platyhelminthes</taxon>
        <taxon>Monogenea</taxon>
        <taxon>Monopisthocotylea</taxon>
        <taxon>Dactylogyridea</taxon>
        <taxon>Ancyrocephalidae</taxon>
        <taxon>Cichlidogyrus</taxon>
    </lineage>
</organism>
<dbReference type="Proteomes" id="UP001626550">
    <property type="component" value="Unassembled WGS sequence"/>
</dbReference>
<accession>A0ABD2PJU0</accession>
<sequence>MSKDQILEVLLNLKISEDWTPFLKSLEPQDSYNTNLEKLNKDYKEVYKRDPTPEEVEQLMTQTSKYVYWSLTIPYFQQFAQICLFKLEEPSKFTFIQNLAGRAIPVLNSCLYGNWLKVFLVMELLLYNFAVKNTNRVQTAVKIADLTKLCGAKRTYKGSTVNLIHYMLVKSQNPQNVELKEAIEALEIVDTIRNRMQLLLGFSFPN</sequence>
<protein>
    <submittedName>
        <fullName evidence="1">Uncharacterized protein</fullName>
    </submittedName>
</protein>
<keyword evidence="2" id="KW-1185">Reference proteome</keyword>
<gene>
    <name evidence="1" type="ORF">Ciccas_013772</name>
</gene>
<dbReference type="AlphaFoldDB" id="A0ABD2PJU0"/>
<evidence type="ECO:0000313" key="2">
    <source>
        <dbReference type="Proteomes" id="UP001626550"/>
    </source>
</evidence>
<evidence type="ECO:0000313" key="1">
    <source>
        <dbReference type="EMBL" id="KAL3307710.1"/>
    </source>
</evidence>
<name>A0ABD2PJU0_9PLAT</name>